<keyword evidence="6 9" id="KW-0812">Transmembrane</keyword>
<evidence type="ECO:0000256" key="3">
    <source>
        <dbReference type="ARBA" id="ARBA00018831"/>
    </source>
</evidence>
<comment type="similarity">
    <text evidence="2">Belongs to the UPF0208 family.</text>
</comment>
<keyword evidence="8 9" id="KW-0472">Membrane</keyword>
<sequence>MVISIVDFYDFVTIRHHFDGIALMLTTIQAGQRYMNTFPNQKKLNLFMPDYRLIRLVKFAGKAMPAFACFAICWQYFFPDPEQSTFASAFLTALFALSIPFQGLYWLGKRAKSPLPLPLLEWYETLRQKLNSEIKQQIADQTMPSYQDFANLLNLAEQTWGDNYFDEL</sequence>
<evidence type="ECO:0000256" key="4">
    <source>
        <dbReference type="ARBA" id="ARBA00022475"/>
    </source>
</evidence>
<dbReference type="NCBIfam" id="NF002493">
    <property type="entry name" value="PRK01816.1"/>
    <property type="match status" value="1"/>
</dbReference>
<evidence type="ECO:0000256" key="7">
    <source>
        <dbReference type="ARBA" id="ARBA00022989"/>
    </source>
</evidence>
<comment type="subcellular location">
    <subcellularLocation>
        <location evidence="1">Cell inner membrane</location>
        <topology evidence="1">Multi-pass membrane protein</topology>
    </subcellularLocation>
</comment>
<keyword evidence="7 9" id="KW-1133">Transmembrane helix</keyword>
<evidence type="ECO:0000256" key="1">
    <source>
        <dbReference type="ARBA" id="ARBA00004429"/>
    </source>
</evidence>
<dbReference type="InterPro" id="IPR007334">
    <property type="entry name" value="UPF0208"/>
</dbReference>
<keyword evidence="4" id="KW-1003">Cell membrane</keyword>
<evidence type="ECO:0000313" key="11">
    <source>
        <dbReference type="Proteomes" id="UP000019092"/>
    </source>
</evidence>
<dbReference type="Proteomes" id="UP000019092">
    <property type="component" value="Chromosome"/>
</dbReference>
<evidence type="ECO:0000313" key="10">
    <source>
        <dbReference type="EMBL" id="AHG83765.1"/>
    </source>
</evidence>
<feature type="transmembrane region" description="Helical" evidence="9">
    <location>
        <begin position="59"/>
        <end position="78"/>
    </location>
</feature>
<evidence type="ECO:0000256" key="6">
    <source>
        <dbReference type="ARBA" id="ARBA00022692"/>
    </source>
</evidence>
<keyword evidence="11" id="KW-1185">Reference proteome</keyword>
<organism evidence="10 11">
    <name type="scientific">Bibersteinia trehalosi USDA-ARS-USMARC-189</name>
    <dbReference type="NCBI Taxonomy" id="1263831"/>
    <lineage>
        <taxon>Bacteria</taxon>
        <taxon>Pseudomonadati</taxon>
        <taxon>Pseudomonadota</taxon>
        <taxon>Gammaproteobacteria</taxon>
        <taxon>Pasteurellales</taxon>
        <taxon>Pasteurellaceae</taxon>
        <taxon>Bibersteinia</taxon>
    </lineage>
</organism>
<keyword evidence="5" id="KW-0997">Cell inner membrane</keyword>
<feature type="transmembrane region" description="Helical" evidence="9">
    <location>
        <begin position="84"/>
        <end position="107"/>
    </location>
</feature>
<evidence type="ECO:0000256" key="5">
    <source>
        <dbReference type="ARBA" id="ARBA00022519"/>
    </source>
</evidence>
<gene>
    <name evidence="10" type="ORF">F543_9010</name>
</gene>
<accession>A0ABM5PBI8</accession>
<protein>
    <recommendedName>
        <fullName evidence="3">UPF0208 membrane protein YfbV</fullName>
    </recommendedName>
</protein>
<name>A0ABM5PBI8_BIBTR</name>
<evidence type="ECO:0000256" key="9">
    <source>
        <dbReference type="SAM" id="Phobius"/>
    </source>
</evidence>
<proteinExistence type="inferred from homology"/>
<dbReference type="Pfam" id="PF04217">
    <property type="entry name" value="DUF412"/>
    <property type="match status" value="1"/>
</dbReference>
<dbReference type="EMBL" id="CP006955">
    <property type="protein sequence ID" value="AHG83765.1"/>
    <property type="molecule type" value="Genomic_DNA"/>
</dbReference>
<reference evidence="10 11" key="1">
    <citation type="submission" date="2013-12" db="EMBL/GenBank/DDBJ databases">
        <title>Annotation of the Bibersteinia trehalosi USDA-ARS-USMARC-189 complete genome.</title>
        <authorList>
            <person name="Harhay G.P."/>
            <person name="McVey S."/>
            <person name="Clawson M.L."/>
            <person name="Bono J."/>
            <person name="Heaton M.P."/>
            <person name="Chitko-Mckown C.G."/>
            <person name="Harhay D.M."/>
            <person name="Smith T.P.L."/>
        </authorList>
    </citation>
    <scope>NUCLEOTIDE SEQUENCE [LARGE SCALE GENOMIC DNA]</scope>
    <source>
        <strain evidence="10 11">USDA-ARS-USMARC-189</strain>
    </source>
</reference>
<evidence type="ECO:0000256" key="2">
    <source>
        <dbReference type="ARBA" id="ARBA00009474"/>
    </source>
</evidence>
<evidence type="ECO:0000256" key="8">
    <source>
        <dbReference type="ARBA" id="ARBA00023136"/>
    </source>
</evidence>